<feature type="transmembrane region" description="Helical" evidence="1">
    <location>
        <begin position="235"/>
        <end position="253"/>
    </location>
</feature>
<dbReference type="InterPro" id="IPR015915">
    <property type="entry name" value="Kelch-typ_b-propeller"/>
</dbReference>
<evidence type="ECO:0000256" key="1">
    <source>
        <dbReference type="SAM" id="Phobius"/>
    </source>
</evidence>
<feature type="domain" description="F-box" evidence="2">
    <location>
        <begin position="39"/>
        <end position="94"/>
    </location>
</feature>
<dbReference type="EMBL" id="LXQA010024541">
    <property type="protein sequence ID" value="MCH93264.1"/>
    <property type="molecule type" value="Genomic_DNA"/>
</dbReference>
<keyword evidence="1" id="KW-0472">Membrane</keyword>
<keyword evidence="1" id="KW-1133">Transmembrane helix</keyword>
<dbReference type="SUPFAM" id="SSF81383">
    <property type="entry name" value="F-box domain"/>
    <property type="match status" value="1"/>
</dbReference>
<dbReference type="Pfam" id="PF01344">
    <property type="entry name" value="Kelch_1"/>
    <property type="match status" value="1"/>
</dbReference>
<gene>
    <name evidence="3" type="ORF">A2U01_0014212</name>
</gene>
<name>A0A392N447_9FABA</name>
<organism evidence="3 4">
    <name type="scientific">Trifolium medium</name>
    <dbReference type="NCBI Taxonomy" id="97028"/>
    <lineage>
        <taxon>Eukaryota</taxon>
        <taxon>Viridiplantae</taxon>
        <taxon>Streptophyta</taxon>
        <taxon>Embryophyta</taxon>
        <taxon>Tracheophyta</taxon>
        <taxon>Spermatophyta</taxon>
        <taxon>Magnoliopsida</taxon>
        <taxon>eudicotyledons</taxon>
        <taxon>Gunneridae</taxon>
        <taxon>Pentapetalae</taxon>
        <taxon>rosids</taxon>
        <taxon>fabids</taxon>
        <taxon>Fabales</taxon>
        <taxon>Fabaceae</taxon>
        <taxon>Papilionoideae</taxon>
        <taxon>50 kb inversion clade</taxon>
        <taxon>NPAAA clade</taxon>
        <taxon>Hologalegina</taxon>
        <taxon>IRL clade</taxon>
        <taxon>Trifolieae</taxon>
        <taxon>Trifolium</taxon>
    </lineage>
</organism>
<dbReference type="PANTHER" id="PTHR47712:SF1">
    <property type="entry name" value="OS09G0555300 PROTEIN"/>
    <property type="match status" value="1"/>
</dbReference>
<dbReference type="InterPro" id="IPR001810">
    <property type="entry name" value="F-box_dom"/>
</dbReference>
<accession>A0A392N447</accession>
<reference evidence="3 4" key="1">
    <citation type="journal article" date="2018" name="Front. Plant Sci.">
        <title>Red Clover (Trifolium pratense) and Zigzag Clover (T. medium) - A Picture of Genomic Similarities and Differences.</title>
        <authorList>
            <person name="Dluhosova J."/>
            <person name="Istvanek J."/>
            <person name="Nedelnik J."/>
            <person name="Repkova J."/>
        </authorList>
    </citation>
    <scope>NUCLEOTIDE SEQUENCE [LARGE SCALE GENOMIC DNA]</scope>
    <source>
        <strain evidence="4">cv. 10/8</strain>
        <tissue evidence="3">Leaf</tissue>
    </source>
</reference>
<evidence type="ECO:0000313" key="3">
    <source>
        <dbReference type="EMBL" id="MCH93264.1"/>
    </source>
</evidence>
<comment type="caution">
    <text evidence="3">The sequence shown here is derived from an EMBL/GenBank/DDBJ whole genome shotgun (WGS) entry which is preliminary data.</text>
</comment>
<dbReference type="Pfam" id="PF00646">
    <property type="entry name" value="F-box"/>
    <property type="match status" value="1"/>
</dbReference>
<dbReference type="SUPFAM" id="SSF117281">
    <property type="entry name" value="Kelch motif"/>
    <property type="match status" value="1"/>
</dbReference>
<dbReference type="InterPro" id="IPR006652">
    <property type="entry name" value="Kelch_1"/>
</dbReference>
<evidence type="ECO:0000259" key="2">
    <source>
        <dbReference type="PROSITE" id="PS50181"/>
    </source>
</evidence>
<sequence>MFSKRQHNTKKCVDEMPKECVEVVSENVEEMPKECVGVVSEIFLLPDDILEMCLNRVPLESLKNARLVCKKWSSLITNPKLIHMRNVGPRYQNLWLFVFRTPYNYAYIPSCSAYGDPNMILALDLYRNQWHNIDATFLKGRFMFSTASIHNGILIVGGNSHCRNTREKTVHNEVMSYNAVAKSWHNMPSMKYARSLPVLGVTEDPIIRYKYSSLITSRRRSDHSTLSSKSIKRSFLLISVGGFNIGTLLHYGSKFRNFL</sequence>
<proteinExistence type="predicted"/>
<dbReference type="PROSITE" id="PS50181">
    <property type="entry name" value="FBOX"/>
    <property type="match status" value="1"/>
</dbReference>
<keyword evidence="1" id="KW-0812">Transmembrane</keyword>
<dbReference type="Gene3D" id="2.120.10.80">
    <property type="entry name" value="Kelch-type beta propeller"/>
    <property type="match status" value="1"/>
</dbReference>
<dbReference type="SMART" id="SM00256">
    <property type="entry name" value="FBOX"/>
    <property type="match status" value="1"/>
</dbReference>
<protein>
    <submittedName>
        <fullName evidence="3">F-box/kelch-repeat protein</fullName>
    </submittedName>
</protein>
<dbReference type="InterPro" id="IPR036047">
    <property type="entry name" value="F-box-like_dom_sf"/>
</dbReference>
<dbReference type="PANTHER" id="PTHR47712">
    <property type="entry name" value="OS09G0555300 PROTEIN"/>
    <property type="match status" value="1"/>
</dbReference>
<evidence type="ECO:0000313" key="4">
    <source>
        <dbReference type="Proteomes" id="UP000265520"/>
    </source>
</evidence>
<dbReference type="SMART" id="SM00612">
    <property type="entry name" value="Kelch"/>
    <property type="match status" value="1"/>
</dbReference>
<dbReference type="Proteomes" id="UP000265520">
    <property type="component" value="Unassembled WGS sequence"/>
</dbReference>
<dbReference type="Gene3D" id="1.20.1280.50">
    <property type="match status" value="1"/>
</dbReference>
<dbReference type="AlphaFoldDB" id="A0A392N447"/>
<keyword evidence="4" id="KW-1185">Reference proteome</keyword>
<dbReference type="GO" id="GO:0019005">
    <property type="term" value="C:SCF ubiquitin ligase complex"/>
    <property type="evidence" value="ECO:0007669"/>
    <property type="project" value="TreeGrafter"/>
</dbReference>